<proteinExistence type="predicted"/>
<dbReference type="Proteomes" id="UP001055439">
    <property type="component" value="Chromosome 2"/>
</dbReference>
<protein>
    <submittedName>
        <fullName evidence="2">Uncharacterized protein</fullName>
    </submittedName>
</protein>
<organism evidence="2 3">
    <name type="scientific">Musa troglodytarum</name>
    <name type="common">fe'i banana</name>
    <dbReference type="NCBI Taxonomy" id="320322"/>
    <lineage>
        <taxon>Eukaryota</taxon>
        <taxon>Viridiplantae</taxon>
        <taxon>Streptophyta</taxon>
        <taxon>Embryophyta</taxon>
        <taxon>Tracheophyta</taxon>
        <taxon>Spermatophyta</taxon>
        <taxon>Magnoliopsida</taxon>
        <taxon>Liliopsida</taxon>
        <taxon>Zingiberales</taxon>
        <taxon>Musaceae</taxon>
        <taxon>Musa</taxon>
    </lineage>
</organism>
<keyword evidence="3" id="KW-1185">Reference proteome</keyword>
<evidence type="ECO:0000256" key="1">
    <source>
        <dbReference type="SAM" id="MobiDB-lite"/>
    </source>
</evidence>
<accession>A0A9E7F0K1</accession>
<reference evidence="2" key="1">
    <citation type="submission" date="2022-05" db="EMBL/GenBank/DDBJ databases">
        <title>The Musa troglodytarum L. genome provides insights into the mechanism of non-climacteric behaviour and enrichment of carotenoids.</title>
        <authorList>
            <person name="Wang J."/>
        </authorList>
    </citation>
    <scope>NUCLEOTIDE SEQUENCE</scope>
    <source>
        <tissue evidence="2">Leaf</tissue>
    </source>
</reference>
<evidence type="ECO:0000313" key="3">
    <source>
        <dbReference type="Proteomes" id="UP001055439"/>
    </source>
</evidence>
<name>A0A9E7F0K1_9LILI</name>
<dbReference type="EMBL" id="CP097504">
    <property type="protein sequence ID" value="URD87535.1"/>
    <property type="molecule type" value="Genomic_DNA"/>
</dbReference>
<dbReference type="AlphaFoldDB" id="A0A9E7F0K1"/>
<evidence type="ECO:0000313" key="2">
    <source>
        <dbReference type="EMBL" id="URD87535.1"/>
    </source>
</evidence>
<sequence>MASWPSQPLGTASSASGMSPPVPSPRASWVTLRMSSRSPSPPTTARSSQGGATAPSRSGIRSASASARLRVPTSTPSGSAASVSTPASTNRSSCPAPGIEQGVELRQPHAHVHAGGPRRRRQRRGSHPRRHNVRERRQGHPRLAMGARHRGEGPRVQRRLHHPRDLLQPPPVLAVRRVGERHPHLVPRREDSSPSSQAGDGRAMLAETLLHQLNLEHQWPPAVFWIR</sequence>
<feature type="compositionally biased region" description="Polar residues" evidence="1">
    <location>
        <begin position="72"/>
        <end position="93"/>
    </location>
</feature>
<feature type="region of interest" description="Disordered" evidence="1">
    <location>
        <begin position="1"/>
        <end position="170"/>
    </location>
</feature>
<dbReference type="OrthoDB" id="7875889at2759"/>
<feature type="compositionally biased region" description="Low complexity" evidence="1">
    <location>
        <begin position="31"/>
        <end position="70"/>
    </location>
</feature>
<feature type="compositionally biased region" description="Basic residues" evidence="1">
    <location>
        <begin position="108"/>
        <end position="140"/>
    </location>
</feature>
<feature type="compositionally biased region" description="Polar residues" evidence="1">
    <location>
        <begin position="1"/>
        <end position="17"/>
    </location>
</feature>
<gene>
    <name evidence="2" type="ORF">MUK42_28112</name>
</gene>